<keyword evidence="3" id="KW-1185">Reference proteome</keyword>
<name>A0A8C6WS06_9GOBI</name>
<dbReference type="SUPFAM" id="SSF56436">
    <property type="entry name" value="C-type lectin-like"/>
    <property type="match status" value="2"/>
</dbReference>
<reference evidence="2" key="1">
    <citation type="submission" date="2025-08" db="UniProtKB">
        <authorList>
            <consortium name="Ensembl"/>
        </authorList>
    </citation>
    <scope>IDENTIFICATION</scope>
</reference>
<dbReference type="CDD" id="cd00037">
    <property type="entry name" value="CLECT"/>
    <property type="match status" value="1"/>
</dbReference>
<accession>A0A8C6WS06</accession>
<evidence type="ECO:0000259" key="1">
    <source>
        <dbReference type="PROSITE" id="PS50041"/>
    </source>
</evidence>
<dbReference type="PANTHER" id="PTHR45784">
    <property type="entry name" value="C-TYPE LECTIN DOMAIN FAMILY 20 MEMBER A-RELATED"/>
    <property type="match status" value="1"/>
</dbReference>
<dbReference type="PROSITE" id="PS50041">
    <property type="entry name" value="C_TYPE_LECTIN_2"/>
    <property type="match status" value="2"/>
</dbReference>
<dbReference type="InterPro" id="IPR016187">
    <property type="entry name" value="CTDL_fold"/>
</dbReference>
<dbReference type="Pfam" id="PF00059">
    <property type="entry name" value="Lectin_C"/>
    <property type="match status" value="1"/>
</dbReference>
<dbReference type="Ensembl" id="ENSNMLT00000030878.1">
    <property type="protein sequence ID" value="ENSNMLP00000027638.1"/>
    <property type="gene ID" value="ENSNMLG00000017619.1"/>
</dbReference>
<sequence length="238" mass="27923">MYCIYCSEVSFCHKTAMASNCLLFLLLQAISAMFGKYVHVEERKNWKDAQDHCSREYTDLAPISNEYDSNLLFEQTNASRKHGNIWIGLMRDPANTEQWLWSGGCKVVRTFWRKGQPDNHNEDKGQILQDLTWNDIRGTANLTFFCYKVRAVREKKTWEEALDHCRRHHRDLASVASETELMLMKKELGEITEYVWPLGYNAWWPNEEPQCPVNRCGALRVIGTTTRRCNDKLHFLCY</sequence>
<organism evidence="2 3">
    <name type="scientific">Neogobius melanostomus</name>
    <name type="common">round goby</name>
    <dbReference type="NCBI Taxonomy" id="47308"/>
    <lineage>
        <taxon>Eukaryota</taxon>
        <taxon>Metazoa</taxon>
        <taxon>Chordata</taxon>
        <taxon>Craniata</taxon>
        <taxon>Vertebrata</taxon>
        <taxon>Euteleostomi</taxon>
        <taxon>Actinopterygii</taxon>
        <taxon>Neopterygii</taxon>
        <taxon>Teleostei</taxon>
        <taxon>Neoteleostei</taxon>
        <taxon>Acanthomorphata</taxon>
        <taxon>Gobiaria</taxon>
        <taxon>Gobiiformes</taxon>
        <taxon>Gobioidei</taxon>
        <taxon>Gobiidae</taxon>
        <taxon>Benthophilinae</taxon>
        <taxon>Neogobiini</taxon>
        <taxon>Neogobius</taxon>
    </lineage>
</organism>
<feature type="domain" description="C-type lectin" evidence="1">
    <location>
        <begin position="37"/>
        <end position="147"/>
    </location>
</feature>
<dbReference type="InterPro" id="IPR016186">
    <property type="entry name" value="C-type_lectin-like/link_sf"/>
</dbReference>
<evidence type="ECO:0000313" key="3">
    <source>
        <dbReference type="Proteomes" id="UP000694523"/>
    </source>
</evidence>
<dbReference type="Proteomes" id="UP000694523">
    <property type="component" value="Unplaced"/>
</dbReference>
<feature type="domain" description="C-type lectin" evidence="1">
    <location>
        <begin position="142"/>
        <end position="238"/>
    </location>
</feature>
<dbReference type="PANTHER" id="PTHR45784:SF8">
    <property type="entry name" value="C-TYPE MANNOSE RECEPTOR 2-RELATED"/>
    <property type="match status" value="1"/>
</dbReference>
<evidence type="ECO:0000313" key="2">
    <source>
        <dbReference type="Ensembl" id="ENSNMLP00000027638.1"/>
    </source>
</evidence>
<dbReference type="Gene3D" id="3.10.100.10">
    <property type="entry name" value="Mannose-Binding Protein A, subunit A"/>
    <property type="match status" value="2"/>
</dbReference>
<dbReference type="AlphaFoldDB" id="A0A8C6WS06"/>
<reference evidence="2" key="2">
    <citation type="submission" date="2025-09" db="UniProtKB">
        <authorList>
            <consortium name="Ensembl"/>
        </authorList>
    </citation>
    <scope>IDENTIFICATION</scope>
</reference>
<dbReference type="SMART" id="SM00034">
    <property type="entry name" value="CLECT"/>
    <property type="match status" value="1"/>
</dbReference>
<protein>
    <recommendedName>
        <fullName evidence="1">C-type lectin domain-containing protein</fullName>
    </recommendedName>
</protein>
<dbReference type="InterPro" id="IPR001304">
    <property type="entry name" value="C-type_lectin-like"/>
</dbReference>
<proteinExistence type="predicted"/>